<reference evidence="1" key="1">
    <citation type="journal article" date="2014" name="Int. J. Syst. Evol. Microbiol.">
        <title>Complete genome of a new Firmicutes species belonging to the dominant human colonic microbiota ('Ruminococcus bicirculans') reveals two chromosomes and a selective capacity to utilize plant glucans.</title>
        <authorList>
            <consortium name="NISC Comparative Sequencing Program"/>
            <person name="Wegmann U."/>
            <person name="Louis P."/>
            <person name="Goesmann A."/>
            <person name="Henrissat B."/>
            <person name="Duncan S.H."/>
            <person name="Flint H.J."/>
        </authorList>
    </citation>
    <scope>NUCLEOTIDE SEQUENCE</scope>
    <source>
        <strain evidence="1">JCM 17590</strain>
    </source>
</reference>
<dbReference type="Gene3D" id="3.90.226.10">
    <property type="entry name" value="2-enoyl-CoA Hydratase, Chain A, domain 1"/>
    <property type="match status" value="1"/>
</dbReference>
<dbReference type="PANTHER" id="PTHR11941">
    <property type="entry name" value="ENOYL-COA HYDRATASE-RELATED"/>
    <property type="match status" value="1"/>
</dbReference>
<dbReference type="InterPro" id="IPR029045">
    <property type="entry name" value="ClpP/crotonase-like_dom_sf"/>
</dbReference>
<dbReference type="SUPFAM" id="SSF52096">
    <property type="entry name" value="ClpP/crotonase"/>
    <property type="match status" value="1"/>
</dbReference>
<dbReference type="EMBL" id="BAABBV010000001">
    <property type="protein sequence ID" value="GAA4161992.1"/>
    <property type="molecule type" value="Genomic_DNA"/>
</dbReference>
<dbReference type="CDD" id="cd06558">
    <property type="entry name" value="crotonase-like"/>
    <property type="match status" value="1"/>
</dbReference>
<organism evidence="1 2">
    <name type="scientific">Gryllotalpicola daejeonensis</name>
    <dbReference type="NCBI Taxonomy" id="993087"/>
    <lineage>
        <taxon>Bacteria</taxon>
        <taxon>Bacillati</taxon>
        <taxon>Actinomycetota</taxon>
        <taxon>Actinomycetes</taxon>
        <taxon>Micrococcales</taxon>
        <taxon>Microbacteriaceae</taxon>
        <taxon>Gryllotalpicola</taxon>
    </lineage>
</organism>
<accession>A0ABP7ZKR4</accession>
<keyword evidence="2" id="KW-1185">Reference proteome</keyword>
<proteinExistence type="predicted"/>
<evidence type="ECO:0000313" key="1">
    <source>
        <dbReference type="EMBL" id="GAA4161992.1"/>
    </source>
</evidence>
<evidence type="ECO:0000313" key="2">
    <source>
        <dbReference type="Proteomes" id="UP001415169"/>
    </source>
</evidence>
<dbReference type="Proteomes" id="UP001415169">
    <property type="component" value="Unassembled WGS sequence"/>
</dbReference>
<dbReference type="Pfam" id="PF00378">
    <property type="entry name" value="ECH_1"/>
    <property type="match status" value="1"/>
</dbReference>
<dbReference type="PANTHER" id="PTHR11941:SF75">
    <property type="entry name" value="ENOYL-COA HYDRATASE_ISOMERASE FAMILY PROTEIN"/>
    <property type="match status" value="1"/>
</dbReference>
<name>A0ABP7ZKR4_9MICO</name>
<protein>
    <submittedName>
        <fullName evidence="1">Enoyl-CoA hydratase/isomerase family protein</fullName>
    </submittedName>
</protein>
<dbReference type="RefSeq" id="WP_344791672.1">
    <property type="nucleotide sequence ID" value="NZ_BAABBV010000001.1"/>
</dbReference>
<gene>
    <name evidence="1" type="ORF">GCM10022286_20410</name>
</gene>
<sequence>MPVTLERSGEVSILRFDDGENRFTSAWLDEVDRALDDVVAQAPTALVTTGTGKFYSNGLDVDQLMTPGAAREAYLARVQRLLAKVLTLGVPTVAAVNGHAFGAGAMLALAHDFRVMNSEKGFFCLPEIDLKLSFAPGMARLIQSKVTPAAAIEAMTTGRRYGGPDASAAAFVDAVAAPDELETSAIERAAALVGKDVPTLTAIKSELFTVAVEALRA</sequence>
<comment type="caution">
    <text evidence="1">The sequence shown here is derived from an EMBL/GenBank/DDBJ whole genome shotgun (WGS) entry which is preliminary data.</text>
</comment>
<dbReference type="InterPro" id="IPR001753">
    <property type="entry name" value="Enoyl-CoA_hydra/iso"/>
</dbReference>
<reference evidence="1" key="2">
    <citation type="submission" date="2023-12" db="EMBL/GenBank/DDBJ databases">
        <authorList>
            <person name="Sun Q."/>
            <person name="Inoue M."/>
        </authorList>
    </citation>
    <scope>NUCLEOTIDE SEQUENCE</scope>
    <source>
        <strain evidence="1">JCM 17590</strain>
    </source>
</reference>